<feature type="transmembrane region" description="Helical" evidence="6">
    <location>
        <begin position="6"/>
        <end position="32"/>
    </location>
</feature>
<dbReference type="AlphaFoldDB" id="A0A1M4Z4Y0"/>
<dbReference type="EMBL" id="FQVM01000037">
    <property type="protein sequence ID" value="SHF13143.1"/>
    <property type="molecule type" value="Genomic_DNA"/>
</dbReference>
<keyword evidence="6" id="KW-1003">Cell membrane</keyword>
<keyword evidence="5 6" id="KW-0472">Membrane</keyword>
<evidence type="ECO:0000313" key="8">
    <source>
        <dbReference type="Proteomes" id="UP000184035"/>
    </source>
</evidence>
<protein>
    <recommendedName>
        <fullName evidence="6">Probable membrane transporter protein</fullName>
    </recommendedName>
</protein>
<feature type="transmembrane region" description="Helical" evidence="6">
    <location>
        <begin position="190"/>
        <end position="209"/>
    </location>
</feature>
<dbReference type="OrthoDB" id="1938390at2"/>
<comment type="subcellular location">
    <subcellularLocation>
        <location evidence="6">Cell membrane</location>
        <topology evidence="6">Multi-pass membrane protein</topology>
    </subcellularLocation>
    <subcellularLocation>
        <location evidence="1">Membrane</location>
        <topology evidence="1">Multi-pass membrane protein</topology>
    </subcellularLocation>
</comment>
<evidence type="ECO:0000256" key="5">
    <source>
        <dbReference type="ARBA" id="ARBA00023136"/>
    </source>
</evidence>
<evidence type="ECO:0000256" key="1">
    <source>
        <dbReference type="ARBA" id="ARBA00004141"/>
    </source>
</evidence>
<gene>
    <name evidence="7" type="ORF">SAMN05443638_13710</name>
</gene>
<evidence type="ECO:0000256" key="4">
    <source>
        <dbReference type="ARBA" id="ARBA00022989"/>
    </source>
</evidence>
<evidence type="ECO:0000256" key="6">
    <source>
        <dbReference type="RuleBase" id="RU363041"/>
    </source>
</evidence>
<organism evidence="7 8">
    <name type="scientific">Clostridium fallax</name>
    <dbReference type="NCBI Taxonomy" id="1533"/>
    <lineage>
        <taxon>Bacteria</taxon>
        <taxon>Bacillati</taxon>
        <taxon>Bacillota</taxon>
        <taxon>Clostridia</taxon>
        <taxon>Eubacteriales</taxon>
        <taxon>Clostridiaceae</taxon>
        <taxon>Clostridium</taxon>
    </lineage>
</organism>
<keyword evidence="3 6" id="KW-0812">Transmembrane</keyword>
<dbReference type="GO" id="GO:0005886">
    <property type="term" value="C:plasma membrane"/>
    <property type="evidence" value="ECO:0007669"/>
    <property type="project" value="UniProtKB-SubCell"/>
</dbReference>
<dbReference type="InterPro" id="IPR002781">
    <property type="entry name" value="TM_pro_TauE-like"/>
</dbReference>
<dbReference type="Pfam" id="PF01925">
    <property type="entry name" value="TauE"/>
    <property type="match status" value="1"/>
</dbReference>
<comment type="similarity">
    <text evidence="2 6">Belongs to the 4-toluene sulfonate uptake permease (TSUP) (TC 2.A.102) family.</text>
</comment>
<evidence type="ECO:0000256" key="2">
    <source>
        <dbReference type="ARBA" id="ARBA00009142"/>
    </source>
</evidence>
<dbReference type="PANTHER" id="PTHR43701">
    <property type="entry name" value="MEMBRANE TRANSPORTER PROTEIN MJ0441-RELATED"/>
    <property type="match status" value="1"/>
</dbReference>
<evidence type="ECO:0000313" key="7">
    <source>
        <dbReference type="EMBL" id="SHF13143.1"/>
    </source>
</evidence>
<dbReference type="PANTHER" id="PTHR43701:SF2">
    <property type="entry name" value="MEMBRANE TRANSPORTER PROTEIN YJNA-RELATED"/>
    <property type="match status" value="1"/>
</dbReference>
<feature type="transmembrane region" description="Helical" evidence="6">
    <location>
        <begin position="132"/>
        <end position="155"/>
    </location>
</feature>
<reference evidence="7 8" key="1">
    <citation type="submission" date="2016-11" db="EMBL/GenBank/DDBJ databases">
        <authorList>
            <person name="Jaros S."/>
            <person name="Januszkiewicz K."/>
            <person name="Wedrychowicz H."/>
        </authorList>
    </citation>
    <scope>NUCLEOTIDE SEQUENCE [LARGE SCALE GENOMIC DNA]</scope>
    <source>
        <strain evidence="7 8">DSM 2631</strain>
    </source>
</reference>
<feature type="transmembrane region" description="Helical" evidence="6">
    <location>
        <begin position="167"/>
        <end position="184"/>
    </location>
</feature>
<name>A0A1M4Z4Y0_9CLOT</name>
<feature type="transmembrane region" description="Helical" evidence="6">
    <location>
        <begin position="94"/>
        <end position="112"/>
    </location>
</feature>
<feature type="transmembrane region" description="Helical" evidence="6">
    <location>
        <begin position="39"/>
        <end position="60"/>
    </location>
</feature>
<accession>A0A1M4Z4Y0</accession>
<evidence type="ECO:0000256" key="3">
    <source>
        <dbReference type="ARBA" id="ARBA00022692"/>
    </source>
</evidence>
<proteinExistence type="inferred from homology"/>
<keyword evidence="4 6" id="KW-1133">Transmembrane helix</keyword>
<sequence>MIYFFIALIACIIGSFIGVGGGIIIIPLLLSLGIEKSNAAVNSALTVFIMSILTTIIYIRRKQGDLKTAILFGIGVIPGAAIGVHINKLVSPKTFNIIFIVLMISLIIILFFKKRVPKINLNNITKPFIGLFIGIVSGLFGIGGGPITVPALLLLYGATQKNAGATAIYLTLIATGNAVLNYMISGNKDLTLSLYMIPAAIIGSALGTYFNKKASEKLCNILFNCVLIFIIIKQVFAIF</sequence>
<dbReference type="STRING" id="1533.SAMN05443638_13710"/>
<keyword evidence="8" id="KW-1185">Reference proteome</keyword>
<feature type="transmembrane region" description="Helical" evidence="6">
    <location>
        <begin position="221"/>
        <end position="238"/>
    </location>
</feature>
<dbReference type="RefSeq" id="WP_072897645.1">
    <property type="nucleotide sequence ID" value="NZ_FQVM01000037.1"/>
</dbReference>
<dbReference type="InterPro" id="IPR051598">
    <property type="entry name" value="TSUP/Inactive_protease-like"/>
</dbReference>
<feature type="transmembrane region" description="Helical" evidence="6">
    <location>
        <begin position="66"/>
        <end position="87"/>
    </location>
</feature>
<dbReference type="Proteomes" id="UP000184035">
    <property type="component" value="Unassembled WGS sequence"/>
</dbReference>